<evidence type="ECO:0000313" key="2">
    <source>
        <dbReference type="Proteomes" id="UP000050863"/>
    </source>
</evidence>
<name>A0A0R3LL55_9BRAD</name>
<evidence type="ECO:0008006" key="3">
    <source>
        <dbReference type="Google" id="ProtNLM"/>
    </source>
</evidence>
<proteinExistence type="predicted"/>
<dbReference type="AlphaFoldDB" id="A0A0R3LL55"/>
<evidence type="ECO:0000313" key="1">
    <source>
        <dbReference type="EMBL" id="KRR08474.1"/>
    </source>
</evidence>
<comment type="caution">
    <text evidence="1">The sequence shown here is derived from an EMBL/GenBank/DDBJ whole genome shotgun (WGS) entry which is preliminary data.</text>
</comment>
<dbReference type="PANTHER" id="PTHR34129">
    <property type="entry name" value="BLR1139 PROTEIN"/>
    <property type="match status" value="1"/>
</dbReference>
<protein>
    <recommendedName>
        <fullName evidence="3">Glutathione S-transferase</fullName>
    </recommendedName>
</protein>
<dbReference type="PANTHER" id="PTHR34129:SF1">
    <property type="entry name" value="DUF952 DOMAIN-CONTAINING PROTEIN"/>
    <property type="match status" value="1"/>
</dbReference>
<reference evidence="1 2" key="1">
    <citation type="submission" date="2014-03" db="EMBL/GenBank/DDBJ databases">
        <title>Bradyrhizobium valentinum sp. nov., isolated from effective nodules of Lupinus mariae-josephae, a lupine endemic of basic-lime soils in Eastern Spain.</title>
        <authorList>
            <person name="Duran D."/>
            <person name="Rey L."/>
            <person name="Navarro A."/>
            <person name="Busquets A."/>
            <person name="Imperial J."/>
            <person name="Ruiz-Argueso T."/>
        </authorList>
    </citation>
    <scope>NUCLEOTIDE SEQUENCE [LARGE SCALE GENOMIC DNA]</scope>
    <source>
        <strain evidence="1 2">PAC68</strain>
    </source>
</reference>
<accession>A0A0R3LL55</accession>
<dbReference type="InterPro" id="IPR009297">
    <property type="entry name" value="DUF952"/>
</dbReference>
<dbReference type="Pfam" id="PF06108">
    <property type="entry name" value="DUF952"/>
    <property type="match status" value="1"/>
</dbReference>
<dbReference type="RefSeq" id="WP_198164143.1">
    <property type="nucleotide sequence ID" value="NZ_LLXZ01000086.1"/>
</dbReference>
<dbReference type="EMBL" id="LLXZ01000086">
    <property type="protein sequence ID" value="KRR08474.1"/>
    <property type="molecule type" value="Genomic_DNA"/>
</dbReference>
<dbReference type="Gene3D" id="3.20.170.20">
    <property type="entry name" value="Protein of unknown function DUF952"/>
    <property type="match status" value="1"/>
</dbReference>
<dbReference type="SUPFAM" id="SSF56399">
    <property type="entry name" value="ADP-ribosylation"/>
    <property type="match status" value="1"/>
</dbReference>
<organism evidence="1 2">
    <name type="scientific">Bradyrhizobium jicamae</name>
    <dbReference type="NCBI Taxonomy" id="280332"/>
    <lineage>
        <taxon>Bacteria</taxon>
        <taxon>Pseudomonadati</taxon>
        <taxon>Pseudomonadota</taxon>
        <taxon>Alphaproteobacteria</taxon>
        <taxon>Hyphomicrobiales</taxon>
        <taxon>Nitrobacteraceae</taxon>
        <taxon>Bradyrhizobium</taxon>
    </lineage>
</organism>
<keyword evidence="2" id="KW-1185">Reference proteome</keyword>
<gene>
    <name evidence="1" type="ORF">CQ12_40320</name>
</gene>
<dbReference type="Proteomes" id="UP000050863">
    <property type="component" value="Unassembled WGS sequence"/>
</dbReference>
<sequence>MQHTVIFHICSSALWAEAKHNEYRCPSLESEGFIHCSTADQVVEVANYLFRGNRSLILLVIDPEQVISRIQYEDAGNGKLYPHIYGPLNPRAVIAVEPFEPSADGTFSLPKGYA</sequence>